<dbReference type="PROSITE" id="PS00893">
    <property type="entry name" value="NUDIX_BOX"/>
    <property type="match status" value="1"/>
</dbReference>
<evidence type="ECO:0000313" key="5">
    <source>
        <dbReference type="EMBL" id="MFD1480427.1"/>
    </source>
</evidence>
<evidence type="ECO:0000256" key="2">
    <source>
        <dbReference type="ARBA" id="ARBA00022801"/>
    </source>
</evidence>
<reference evidence="6" key="1">
    <citation type="journal article" date="2019" name="Int. J. Syst. Evol. Microbiol.">
        <title>The Global Catalogue of Microorganisms (GCM) 10K type strain sequencing project: providing services to taxonomists for standard genome sequencing and annotation.</title>
        <authorList>
            <consortium name="The Broad Institute Genomics Platform"/>
            <consortium name="The Broad Institute Genome Sequencing Center for Infectious Disease"/>
            <person name="Wu L."/>
            <person name="Ma J."/>
        </authorList>
    </citation>
    <scope>NUCLEOTIDE SEQUENCE [LARGE SCALE GENOMIC DNA]</scope>
    <source>
        <strain evidence="6">CCM 8875</strain>
    </source>
</reference>
<dbReference type="SUPFAM" id="SSF55811">
    <property type="entry name" value="Nudix"/>
    <property type="match status" value="1"/>
</dbReference>
<dbReference type="EMBL" id="JBHTOQ010000004">
    <property type="protein sequence ID" value="MFD1480427.1"/>
    <property type="molecule type" value="Genomic_DNA"/>
</dbReference>
<dbReference type="RefSeq" id="WP_131575201.1">
    <property type="nucleotide sequence ID" value="NZ_CBCSAJ010000028.1"/>
</dbReference>
<dbReference type="InterPro" id="IPR020084">
    <property type="entry name" value="NUDIX_hydrolase_CS"/>
</dbReference>
<sequence length="144" mass="15419">MSPLPPPRPVVAVLAVVIRDDQVLLVRRANPPDAGFWGFPGGKVEAGETLLAAAKRELLEETGVTARADRVLTALDALDRAETGELRHHHVLVAVLCHWQQGQPQAADDALEAGWVALADLDKDRLLSRDVVAVAQMAARMAGP</sequence>
<evidence type="ECO:0000313" key="6">
    <source>
        <dbReference type="Proteomes" id="UP001597302"/>
    </source>
</evidence>
<evidence type="ECO:0000259" key="4">
    <source>
        <dbReference type="PROSITE" id="PS51462"/>
    </source>
</evidence>
<dbReference type="Proteomes" id="UP001597302">
    <property type="component" value="Unassembled WGS sequence"/>
</dbReference>
<comment type="caution">
    <text evidence="5">The sequence shown here is derived from an EMBL/GenBank/DDBJ whole genome shotgun (WGS) entry which is preliminary data.</text>
</comment>
<dbReference type="Pfam" id="PF00293">
    <property type="entry name" value="NUDIX"/>
    <property type="match status" value="1"/>
</dbReference>
<name>A0ABW4DRQ5_9RHOB</name>
<dbReference type="CDD" id="cd04673">
    <property type="entry name" value="NUDIX_ADPRase"/>
    <property type="match status" value="1"/>
</dbReference>
<evidence type="ECO:0000256" key="1">
    <source>
        <dbReference type="ARBA" id="ARBA00001946"/>
    </source>
</evidence>
<dbReference type="Gene3D" id="3.90.79.10">
    <property type="entry name" value="Nucleoside Triphosphate Pyrophosphohydrolase"/>
    <property type="match status" value="1"/>
</dbReference>
<protein>
    <submittedName>
        <fullName evidence="5">NUDIX hydrolase</fullName>
    </submittedName>
</protein>
<dbReference type="InterPro" id="IPR000086">
    <property type="entry name" value="NUDIX_hydrolase_dom"/>
</dbReference>
<keyword evidence="2 3" id="KW-0378">Hydrolase</keyword>
<dbReference type="PANTHER" id="PTHR43736:SF1">
    <property type="entry name" value="DIHYDRONEOPTERIN TRIPHOSPHATE DIPHOSPHATASE"/>
    <property type="match status" value="1"/>
</dbReference>
<dbReference type="InterPro" id="IPR020476">
    <property type="entry name" value="Nudix_hydrolase"/>
</dbReference>
<dbReference type="GO" id="GO:0016787">
    <property type="term" value="F:hydrolase activity"/>
    <property type="evidence" value="ECO:0007669"/>
    <property type="project" value="UniProtKB-KW"/>
</dbReference>
<proteinExistence type="inferred from homology"/>
<comment type="similarity">
    <text evidence="3">Belongs to the Nudix hydrolase family.</text>
</comment>
<dbReference type="InterPro" id="IPR015797">
    <property type="entry name" value="NUDIX_hydrolase-like_dom_sf"/>
</dbReference>
<organism evidence="5 6">
    <name type="scientific">Paracoccus nototheniae</name>
    <dbReference type="NCBI Taxonomy" id="2489002"/>
    <lineage>
        <taxon>Bacteria</taxon>
        <taxon>Pseudomonadati</taxon>
        <taxon>Pseudomonadota</taxon>
        <taxon>Alphaproteobacteria</taxon>
        <taxon>Rhodobacterales</taxon>
        <taxon>Paracoccaceae</taxon>
        <taxon>Paracoccus</taxon>
    </lineage>
</organism>
<keyword evidence="6" id="KW-1185">Reference proteome</keyword>
<dbReference type="PRINTS" id="PR00502">
    <property type="entry name" value="NUDIXFAMILY"/>
</dbReference>
<gene>
    <name evidence="5" type="ORF">ACFQ5P_03880</name>
</gene>
<dbReference type="PANTHER" id="PTHR43736">
    <property type="entry name" value="ADP-RIBOSE PYROPHOSPHATASE"/>
    <property type="match status" value="1"/>
</dbReference>
<evidence type="ECO:0000256" key="3">
    <source>
        <dbReference type="RuleBase" id="RU003476"/>
    </source>
</evidence>
<feature type="domain" description="Nudix hydrolase" evidence="4">
    <location>
        <begin position="6"/>
        <end position="139"/>
    </location>
</feature>
<accession>A0ABW4DRQ5</accession>
<comment type="cofactor">
    <cofactor evidence="1">
        <name>Mg(2+)</name>
        <dbReference type="ChEBI" id="CHEBI:18420"/>
    </cofactor>
</comment>
<dbReference type="PROSITE" id="PS51462">
    <property type="entry name" value="NUDIX"/>
    <property type="match status" value="1"/>
</dbReference>